<evidence type="ECO:0000256" key="8">
    <source>
        <dbReference type="ARBA" id="ARBA00022786"/>
    </source>
</evidence>
<evidence type="ECO:0000259" key="13">
    <source>
        <dbReference type="PROSITE" id="PS50089"/>
    </source>
</evidence>
<dbReference type="Pfam" id="PF12796">
    <property type="entry name" value="Ank_2"/>
    <property type="match status" value="1"/>
</dbReference>
<dbReference type="InterPro" id="IPR001841">
    <property type="entry name" value="Znf_RING"/>
</dbReference>
<dbReference type="EC" id="2.3.2.31" evidence="3"/>
<evidence type="ECO:0000256" key="2">
    <source>
        <dbReference type="ARBA" id="ARBA00005884"/>
    </source>
</evidence>
<evidence type="ECO:0000313" key="15">
    <source>
        <dbReference type="EMBL" id="JAS36796.1"/>
    </source>
</evidence>
<feature type="region of interest" description="Disordered" evidence="12">
    <location>
        <begin position="861"/>
        <end position="896"/>
    </location>
</feature>
<feature type="compositionally biased region" description="Polar residues" evidence="12">
    <location>
        <begin position="276"/>
        <end position="301"/>
    </location>
</feature>
<proteinExistence type="inferred from homology"/>
<feature type="compositionally biased region" description="Basic residues" evidence="12">
    <location>
        <begin position="1450"/>
        <end position="1460"/>
    </location>
</feature>
<evidence type="ECO:0000256" key="6">
    <source>
        <dbReference type="ARBA" id="ARBA00022737"/>
    </source>
</evidence>
<dbReference type="GO" id="GO:0061630">
    <property type="term" value="F:ubiquitin protein ligase activity"/>
    <property type="evidence" value="ECO:0007669"/>
    <property type="project" value="UniProtKB-EC"/>
</dbReference>
<dbReference type="InterPro" id="IPR047564">
    <property type="entry name" value="Rcat_RBR_ANKIB1"/>
</dbReference>
<keyword evidence="5" id="KW-0479">Metal-binding</keyword>
<name>A0A1B6EFT1_9HEMI</name>
<dbReference type="InterPro" id="IPR002867">
    <property type="entry name" value="IBR_dom"/>
</dbReference>
<evidence type="ECO:0000256" key="12">
    <source>
        <dbReference type="SAM" id="MobiDB-lite"/>
    </source>
</evidence>
<dbReference type="EMBL" id="GEDC01000502">
    <property type="protein sequence ID" value="JAS36796.1"/>
    <property type="molecule type" value="Transcribed_RNA"/>
</dbReference>
<feature type="region of interest" description="Disordered" evidence="12">
    <location>
        <begin position="276"/>
        <end position="304"/>
    </location>
</feature>
<feature type="domain" description="RING-type" evidence="13">
    <location>
        <begin position="314"/>
        <end position="360"/>
    </location>
</feature>
<feature type="compositionally biased region" description="Basic and acidic residues" evidence="12">
    <location>
        <begin position="861"/>
        <end position="873"/>
    </location>
</feature>
<keyword evidence="4" id="KW-0808">Transferase</keyword>
<dbReference type="PROSITE" id="PS50089">
    <property type="entry name" value="ZF_RING_2"/>
    <property type="match status" value="1"/>
</dbReference>
<feature type="compositionally biased region" description="Polar residues" evidence="12">
    <location>
        <begin position="874"/>
        <end position="886"/>
    </location>
</feature>
<feature type="region of interest" description="Disordered" evidence="12">
    <location>
        <begin position="1264"/>
        <end position="1349"/>
    </location>
</feature>
<feature type="repeat" description="ANK" evidence="10">
    <location>
        <begin position="133"/>
        <end position="165"/>
    </location>
</feature>
<feature type="compositionally biased region" description="Basic and acidic residues" evidence="12">
    <location>
        <begin position="1034"/>
        <end position="1056"/>
    </location>
</feature>
<dbReference type="GO" id="GO:0016567">
    <property type="term" value="P:protein ubiquitination"/>
    <property type="evidence" value="ECO:0007669"/>
    <property type="project" value="InterPro"/>
</dbReference>
<evidence type="ECO:0000256" key="1">
    <source>
        <dbReference type="ARBA" id="ARBA00001798"/>
    </source>
</evidence>
<dbReference type="Gene3D" id="1.20.120.1750">
    <property type="match status" value="1"/>
</dbReference>
<feature type="compositionally biased region" description="Pro residues" evidence="12">
    <location>
        <begin position="1332"/>
        <end position="1343"/>
    </location>
</feature>
<accession>A0A1B6EFT1</accession>
<dbReference type="SUPFAM" id="SSF57850">
    <property type="entry name" value="RING/U-box"/>
    <property type="match status" value="3"/>
</dbReference>
<dbReference type="FunFam" id="3.30.40.10:FF:000019">
    <property type="entry name" value="RBR-type E3 ubiquitin transferase"/>
    <property type="match status" value="1"/>
</dbReference>
<dbReference type="FunFam" id="1.25.40.20:FF:000544">
    <property type="entry name" value="RBR-type E3 ubiquitin transferase"/>
    <property type="match status" value="1"/>
</dbReference>
<evidence type="ECO:0000259" key="14">
    <source>
        <dbReference type="PROSITE" id="PS51873"/>
    </source>
</evidence>
<dbReference type="SUPFAM" id="SSF48403">
    <property type="entry name" value="Ankyrin repeat"/>
    <property type="match status" value="1"/>
</dbReference>
<feature type="compositionally biased region" description="Basic and acidic residues" evidence="12">
    <location>
        <begin position="1273"/>
        <end position="1282"/>
    </location>
</feature>
<keyword evidence="10" id="KW-0040">ANK repeat</keyword>
<evidence type="ECO:0000256" key="7">
    <source>
        <dbReference type="ARBA" id="ARBA00022771"/>
    </source>
</evidence>
<dbReference type="PANTHER" id="PTHR11685">
    <property type="entry name" value="RBR FAMILY RING FINGER AND IBR DOMAIN-CONTAINING"/>
    <property type="match status" value="1"/>
</dbReference>
<feature type="compositionally biased region" description="Basic and acidic residues" evidence="12">
    <location>
        <begin position="1389"/>
        <end position="1407"/>
    </location>
</feature>
<dbReference type="Pfam" id="PF01485">
    <property type="entry name" value="IBR"/>
    <property type="match status" value="1"/>
</dbReference>
<evidence type="ECO:0000256" key="4">
    <source>
        <dbReference type="ARBA" id="ARBA00022679"/>
    </source>
</evidence>
<dbReference type="Pfam" id="PF22191">
    <property type="entry name" value="IBR_1"/>
    <property type="match status" value="1"/>
</dbReference>
<dbReference type="InterPro" id="IPR002110">
    <property type="entry name" value="Ankyrin_rpt"/>
</dbReference>
<dbReference type="SMART" id="SM00248">
    <property type="entry name" value="ANK"/>
    <property type="match status" value="3"/>
</dbReference>
<feature type="compositionally biased region" description="Basic and acidic residues" evidence="12">
    <location>
        <begin position="887"/>
        <end position="896"/>
    </location>
</feature>
<dbReference type="InterPro" id="IPR013083">
    <property type="entry name" value="Znf_RING/FYVE/PHD"/>
</dbReference>
<dbReference type="InterPro" id="IPR045840">
    <property type="entry name" value="Ariadne"/>
</dbReference>
<dbReference type="Pfam" id="PF00023">
    <property type="entry name" value="Ank"/>
    <property type="match status" value="1"/>
</dbReference>
<dbReference type="CDD" id="cd20346">
    <property type="entry name" value="BRcat_RBR_ANKIB1"/>
    <property type="match status" value="1"/>
</dbReference>
<dbReference type="FunFam" id="1.20.120.1750:FF:000003">
    <property type="entry name" value="RBR-type E3 ubiquitin transferase"/>
    <property type="match status" value="1"/>
</dbReference>
<dbReference type="CDD" id="cd20361">
    <property type="entry name" value="Rcat_RBR_ANKIB1"/>
    <property type="match status" value="1"/>
</dbReference>
<evidence type="ECO:0000256" key="5">
    <source>
        <dbReference type="ARBA" id="ARBA00022723"/>
    </source>
</evidence>
<evidence type="ECO:0000256" key="10">
    <source>
        <dbReference type="PROSITE-ProRule" id="PRU00023"/>
    </source>
</evidence>
<evidence type="ECO:0000256" key="3">
    <source>
        <dbReference type="ARBA" id="ARBA00012251"/>
    </source>
</evidence>
<dbReference type="InterPro" id="IPR044066">
    <property type="entry name" value="TRIAD_supradom"/>
</dbReference>
<evidence type="ECO:0000256" key="9">
    <source>
        <dbReference type="ARBA" id="ARBA00022833"/>
    </source>
</evidence>
<feature type="region of interest" description="Disordered" evidence="12">
    <location>
        <begin position="1030"/>
        <end position="1056"/>
    </location>
</feature>
<reference evidence="15" key="1">
    <citation type="submission" date="2015-12" db="EMBL/GenBank/DDBJ databases">
        <title>De novo transcriptome assembly of four potential Pierce s Disease insect vectors from Arizona vineyards.</title>
        <authorList>
            <person name="Tassone E.E."/>
        </authorList>
    </citation>
    <scope>NUCLEOTIDE SEQUENCE</scope>
</reference>
<dbReference type="SMART" id="SM00647">
    <property type="entry name" value="IBR"/>
    <property type="match status" value="2"/>
</dbReference>
<dbReference type="GO" id="GO:0008270">
    <property type="term" value="F:zinc ion binding"/>
    <property type="evidence" value="ECO:0007669"/>
    <property type="project" value="UniProtKB-KW"/>
</dbReference>
<dbReference type="InterPro" id="IPR036770">
    <property type="entry name" value="Ankyrin_rpt-contain_sf"/>
</dbReference>
<keyword evidence="6" id="KW-0677">Repeat</keyword>
<sequence>MGSASSKFKKYLQHGDEFAAMQVYQSSPELRKNLDPNLSYGDSHLHNTALHYAAKHGMKHLLRTFLNDLGGNPNKKNGSNETVLLSACQLGVHKTFSAQERRAACVNLLLQWRGVQLNTGEREKVDLTAQDVNGNTALHCAAQAGLQRCVELLLAHGSPLFAENNDKLTPCDLAMRGEHHAVARLLESKMVFADSNDTINEAQIYGIGEEVYSGLRTQDLQEAKDQLLVETSDMLNIPLFTAEALLRDNEWSRESLLEKWMKDPVQCCQLAGVQPPTSAWQQSGTENTQNRLPDNQDGMDTNNDKDEQTEEIICDICLLGVSVWDVPALMSCCHRFCSACWERYLTVKIQEGDAHHILCPASHCHILVPPEFIEKLVSPEVARRYLQFDIKAFVETNRCIKWCPMAGCGRAVRLPEIEQQNHKSSSQVRTSHAVDCGNGHFFCWECLGEAHAPSGCQQWQQWQSKIAQVKPEQLQATCTETEDAANCLWLVTNCKPCPNCKSPIQKNEGCNHMKCSKCKFDFCWVCLESWKKHSSATGGYFRCNRFEAVHKADEKQGVLISEALLRNQQTTQLNRFLHYYTRFRNHENSRKLEETLLVGVRKKMENLALSLKKGEVIAEANCAKFVEEGVRELLKARRVLCGSYVYGYYLEDNGYSRTIFEFMQNELEEVTEKLSEMVARPYLRTPRSVIVQTTALARRKRHEFARAVSKGLVPPETPPTLRKLRRRNYRVVAIDTNNDADQVHAIAESLKALDSNNPWVKDAQGRHNNLSAIYDWPDFDSDDEEMNHALAVSLLGQCVRLDCTKPRARNPRTCVLHNYCSLHCSQIDKADTYQVNVTADYNMDLVIALEMSRLQMIEDEMKQRQRQENKDTETTAGTSEMPSTGTNEDRDRTSVRDDQQLKLAIKLSLQDNFGSTSPAPESSDYHKTNADLTVDYFLKSLAGRSIDINLNTRDCAVEVISPPNDSIWSTKTCDKEILTGWKAPYVAEDGRFEISDIHEGVYNDSDEFTELDARLLKRSHSTGDLVMRRGRLSTRGEEPRYHLDSDHSSQHEERPEELARRILALPASNRHSLLVQTSGGSTAYCQSSLEDTSDSLNADLEVCGILSTANEDDNKGATLPRNLATIGKKCALDLGDSEIRHGHDKISLSLSSESSEQICDSEMPELPVVTSSLDFLPAPILDINVNKNVASEFNSYSLLNNVNQSKPSLELTKDLYGKKNFIEDNIDRASIRCANPIQEAHRKAFKAAGCKNISSSLRIRICNKSPPKVGNNGEEKEKRPLETDSSNEYESETGIPKSPTLFISGVSISRTPEPKSPALAGRQSRSSSLTVPLPPPPPSPLLPSPLSSSDVQLNSLNTLGLLVSSRGAQDIKSNRNNENSTSNGQKQSDNTKSKSASEPEREREMFRFPKSSTDGALSSVLHIQESNLSSDDFHEALFLLERSPKSNQGSKRRKKSKKRKTEGQRELIFCRYSRTGS</sequence>
<dbReference type="Pfam" id="PF19422">
    <property type="entry name" value="Ariadne"/>
    <property type="match status" value="1"/>
</dbReference>
<evidence type="ECO:0000256" key="11">
    <source>
        <dbReference type="PROSITE-ProRule" id="PRU00175"/>
    </source>
</evidence>
<dbReference type="Gene3D" id="1.25.40.20">
    <property type="entry name" value="Ankyrin repeat-containing domain"/>
    <property type="match status" value="1"/>
</dbReference>
<dbReference type="InterPro" id="IPR031127">
    <property type="entry name" value="E3_UB_ligase_RBR"/>
</dbReference>
<keyword evidence="7 11" id="KW-0863">Zinc-finger</keyword>
<dbReference type="PROSITE" id="PS50297">
    <property type="entry name" value="ANK_REP_REGION"/>
    <property type="match status" value="1"/>
</dbReference>
<feature type="region of interest" description="Disordered" evidence="12">
    <location>
        <begin position="1367"/>
        <end position="1414"/>
    </location>
</feature>
<organism evidence="15">
    <name type="scientific">Clastoptera arizonana</name>
    <name type="common">Arizona spittle bug</name>
    <dbReference type="NCBI Taxonomy" id="38151"/>
    <lineage>
        <taxon>Eukaryota</taxon>
        <taxon>Metazoa</taxon>
        <taxon>Ecdysozoa</taxon>
        <taxon>Arthropoda</taxon>
        <taxon>Hexapoda</taxon>
        <taxon>Insecta</taxon>
        <taxon>Pterygota</taxon>
        <taxon>Neoptera</taxon>
        <taxon>Paraneoptera</taxon>
        <taxon>Hemiptera</taxon>
        <taxon>Auchenorrhyncha</taxon>
        <taxon>Cercopoidea</taxon>
        <taxon>Clastopteridae</taxon>
        <taxon>Clastoptera</taxon>
    </lineage>
</organism>
<gene>
    <name evidence="15" type="ORF">g.2466</name>
</gene>
<comment type="similarity">
    <text evidence="2">Belongs to the RBR family. Ariadne subfamily.</text>
</comment>
<keyword evidence="9" id="KW-0862">Zinc</keyword>
<keyword evidence="8" id="KW-0833">Ubl conjugation pathway</keyword>
<comment type="catalytic activity">
    <reaction evidence="1">
        <text>[E2 ubiquitin-conjugating enzyme]-S-ubiquitinyl-L-cysteine + [acceptor protein]-L-lysine = [E2 ubiquitin-conjugating enzyme]-L-cysteine + [acceptor protein]-N(6)-ubiquitinyl-L-lysine.</text>
        <dbReference type="EC" id="2.3.2.31"/>
    </reaction>
</comment>
<feature type="domain" description="RING-type" evidence="14">
    <location>
        <begin position="310"/>
        <end position="547"/>
    </location>
</feature>
<feature type="compositionally biased region" description="Polar residues" evidence="12">
    <location>
        <begin position="1374"/>
        <end position="1388"/>
    </location>
</feature>
<dbReference type="PROSITE" id="PS50088">
    <property type="entry name" value="ANK_REPEAT"/>
    <property type="match status" value="1"/>
</dbReference>
<dbReference type="PROSITE" id="PS51873">
    <property type="entry name" value="TRIAD"/>
    <property type="match status" value="1"/>
</dbReference>
<feature type="region of interest" description="Disordered" evidence="12">
    <location>
        <begin position="1440"/>
        <end position="1477"/>
    </location>
</feature>
<dbReference type="Gene3D" id="3.30.40.10">
    <property type="entry name" value="Zinc/RING finger domain, C3HC4 (zinc finger)"/>
    <property type="match status" value="1"/>
</dbReference>
<protein>
    <recommendedName>
        <fullName evidence="3">RBR-type E3 ubiquitin transferase</fullName>
        <ecNumber evidence="3">2.3.2.31</ecNumber>
    </recommendedName>
</protein>